<evidence type="ECO:0000256" key="3">
    <source>
        <dbReference type="SAM" id="SignalP"/>
    </source>
</evidence>
<evidence type="ECO:0000313" key="4">
    <source>
        <dbReference type="EMBL" id="KAK8079399.1"/>
    </source>
</evidence>
<dbReference type="EMBL" id="JAQQWN010000006">
    <property type="protein sequence ID" value="KAK8079399.1"/>
    <property type="molecule type" value="Genomic_DNA"/>
</dbReference>
<feature type="region of interest" description="Disordered" evidence="1">
    <location>
        <begin position="440"/>
        <end position="486"/>
    </location>
</feature>
<keyword evidence="3" id="KW-0732">Signal</keyword>
<feature type="region of interest" description="Disordered" evidence="1">
    <location>
        <begin position="371"/>
        <end position="399"/>
    </location>
</feature>
<feature type="chain" id="PRO_5046262556" evidence="3">
    <location>
        <begin position="26"/>
        <end position="561"/>
    </location>
</feature>
<dbReference type="Proteomes" id="UP001433268">
    <property type="component" value="Unassembled WGS sequence"/>
</dbReference>
<comment type="caution">
    <text evidence="4">The sequence shown here is derived from an EMBL/GenBank/DDBJ whole genome shotgun (WGS) entry which is preliminary data.</text>
</comment>
<reference evidence="4 5" key="1">
    <citation type="submission" date="2023-01" db="EMBL/GenBank/DDBJ databases">
        <title>Analysis of 21 Apiospora genomes using comparative genomics revels a genus with tremendous synthesis potential of carbohydrate active enzymes and secondary metabolites.</title>
        <authorList>
            <person name="Sorensen T."/>
        </authorList>
    </citation>
    <scope>NUCLEOTIDE SEQUENCE [LARGE SCALE GENOMIC DNA]</scope>
    <source>
        <strain evidence="4 5">CBS 114990</strain>
    </source>
</reference>
<keyword evidence="2" id="KW-1133">Transmembrane helix</keyword>
<dbReference type="GeneID" id="92044592"/>
<evidence type="ECO:0000256" key="2">
    <source>
        <dbReference type="SAM" id="Phobius"/>
    </source>
</evidence>
<keyword evidence="2" id="KW-0812">Transmembrane</keyword>
<sequence length="561" mass="61700">MALAPRNMAIFFSAVLQLILQHAQASQIAAYWNGGFKVPQVIMYDSASDSILYSLCNSKDTPIFPGDKSAAFPLQSRFPPLPGTHVSVIAYEDRGIKSKDGHIIEALFTCNETGYYDPVEGEGAYKLTLDSGIPMPKSPTDMTALLLGEDGGYRLHYKLANDSSIYSIKYQKKEKGGWVGAGASEPYTSTGNIAAGFAVPDKITVITPESDRLGRKENVFVATALSDEDGIWEIDAVPVPLHAANRSDPKMIIPVVLSNMTDSDEFNISYDNADPTWTFEELDPMNAPLGLTFGSSRAMSVFYVGKDKLLRQVRREEADDKTYKWSNVTRPNAKQWPLPDDTNAHFGAAYDRQSDRVWVYYMSNRTMTQLHQPSKDQWHDAVALPKSQPASSDDQSGGGLSNGAKLGIGIGVGLGVPLLLGLVAAYIFFHSRSSRRNRAAENAALQDAHSAAVAPPSHPGSPAPRYTSGYWPPGPGQEPHSGPWIPQQQLGVPYSDHNGYIKPELGYGWGHGGVDEQTLQQHQLAGGQMPHHSPPRRRSPLRWETHKSPCRRRRWRETAQQ</sequence>
<name>A0ABR1WB33_9PEZI</name>
<organism evidence="4 5">
    <name type="scientific">Apiospora hydei</name>
    <dbReference type="NCBI Taxonomy" id="1337664"/>
    <lineage>
        <taxon>Eukaryota</taxon>
        <taxon>Fungi</taxon>
        <taxon>Dikarya</taxon>
        <taxon>Ascomycota</taxon>
        <taxon>Pezizomycotina</taxon>
        <taxon>Sordariomycetes</taxon>
        <taxon>Xylariomycetidae</taxon>
        <taxon>Amphisphaeriales</taxon>
        <taxon>Apiosporaceae</taxon>
        <taxon>Apiospora</taxon>
    </lineage>
</organism>
<feature type="signal peptide" evidence="3">
    <location>
        <begin position="1"/>
        <end position="25"/>
    </location>
</feature>
<proteinExistence type="predicted"/>
<evidence type="ECO:0000313" key="5">
    <source>
        <dbReference type="Proteomes" id="UP001433268"/>
    </source>
</evidence>
<dbReference type="RefSeq" id="XP_066666874.1">
    <property type="nucleotide sequence ID" value="XM_066811532.1"/>
</dbReference>
<evidence type="ECO:0000256" key="1">
    <source>
        <dbReference type="SAM" id="MobiDB-lite"/>
    </source>
</evidence>
<gene>
    <name evidence="4" type="ORF">PG997_007217</name>
</gene>
<feature type="compositionally biased region" description="Low complexity" evidence="1">
    <location>
        <begin position="440"/>
        <end position="455"/>
    </location>
</feature>
<feature type="transmembrane region" description="Helical" evidence="2">
    <location>
        <begin position="406"/>
        <end position="429"/>
    </location>
</feature>
<protein>
    <submittedName>
        <fullName evidence="4">Uncharacterized protein</fullName>
    </submittedName>
</protein>
<keyword evidence="5" id="KW-1185">Reference proteome</keyword>
<accession>A0ABR1WB33</accession>
<feature type="region of interest" description="Disordered" evidence="1">
    <location>
        <begin position="522"/>
        <end position="561"/>
    </location>
</feature>
<dbReference type="SUPFAM" id="SSF89372">
    <property type="entry name" value="Fucose-specific lectin"/>
    <property type="match status" value="1"/>
</dbReference>
<keyword evidence="2" id="KW-0472">Membrane</keyword>